<dbReference type="SUPFAM" id="SSF55785">
    <property type="entry name" value="PYP-like sensor domain (PAS domain)"/>
    <property type="match status" value="1"/>
</dbReference>
<protein>
    <recommendedName>
        <fullName evidence="3">histidine kinase</fullName>
        <ecNumber evidence="3">2.7.13.3</ecNumber>
    </recommendedName>
</protein>
<keyword evidence="7" id="KW-0418">Kinase</keyword>
<dbReference type="CDD" id="cd00082">
    <property type="entry name" value="HisKA"/>
    <property type="match status" value="1"/>
</dbReference>
<dbReference type="EMBL" id="FZNR01000005">
    <property type="protein sequence ID" value="SNR75318.1"/>
    <property type="molecule type" value="Genomic_DNA"/>
</dbReference>
<dbReference type="CDD" id="cd00130">
    <property type="entry name" value="PAS"/>
    <property type="match status" value="1"/>
</dbReference>
<dbReference type="SUPFAM" id="SSF47384">
    <property type="entry name" value="Homodimeric domain of signal transducing histidine kinase"/>
    <property type="match status" value="1"/>
</dbReference>
<evidence type="ECO:0000256" key="7">
    <source>
        <dbReference type="ARBA" id="ARBA00022777"/>
    </source>
</evidence>
<keyword evidence="8" id="KW-0067">ATP-binding</keyword>
<sequence length="228" mass="24888">MNTPGEHQELPVGEARLSEASTPVTGEDARLANIVRWSHDAIVSETLDGVVTTWNHAAEQLYGYHAEEIIGKRAQQLYPHWCQAREAVVLRQLAAGERLDQYVTERIRRDGSTITVRLSVSPIPDDTGKIVGVSAIARGVPAGVPAARQVPKPAPESVEANPAQRVLSPRASHELRTPLQAVIGFTGTLLLRLPGPLNDEQVRQLELVQESARQLLTLINDMSRPAES</sequence>
<evidence type="ECO:0000256" key="8">
    <source>
        <dbReference type="ARBA" id="ARBA00022840"/>
    </source>
</evidence>
<evidence type="ECO:0000256" key="9">
    <source>
        <dbReference type="SAM" id="MobiDB-lite"/>
    </source>
</evidence>
<comment type="catalytic activity">
    <reaction evidence="1">
        <text>ATP + protein L-histidine = ADP + protein N-phospho-L-histidine.</text>
        <dbReference type="EC" id="2.7.13.3"/>
    </reaction>
</comment>
<reference evidence="11 12" key="1">
    <citation type="submission" date="2017-06" db="EMBL/GenBank/DDBJ databases">
        <authorList>
            <person name="Kim H.J."/>
            <person name="Triplett B.A."/>
        </authorList>
    </citation>
    <scope>NUCLEOTIDE SEQUENCE [LARGE SCALE GENOMIC DNA]</scope>
    <source>
        <strain evidence="11 12">DSM 43151</strain>
    </source>
</reference>
<organism evidence="11 12">
    <name type="scientific">Actinoplanes regularis</name>
    <dbReference type="NCBI Taxonomy" id="52697"/>
    <lineage>
        <taxon>Bacteria</taxon>
        <taxon>Bacillati</taxon>
        <taxon>Actinomycetota</taxon>
        <taxon>Actinomycetes</taxon>
        <taxon>Micromonosporales</taxon>
        <taxon>Micromonosporaceae</taxon>
        <taxon>Actinoplanes</taxon>
    </lineage>
</organism>
<evidence type="ECO:0000256" key="5">
    <source>
        <dbReference type="ARBA" id="ARBA00022679"/>
    </source>
</evidence>
<dbReference type="EC" id="2.7.13.3" evidence="3"/>
<dbReference type="RefSeq" id="WP_089293923.1">
    <property type="nucleotide sequence ID" value="NZ_BOMU01000035.1"/>
</dbReference>
<evidence type="ECO:0000259" key="10">
    <source>
        <dbReference type="PROSITE" id="PS50112"/>
    </source>
</evidence>
<dbReference type="PANTHER" id="PTHR41523">
    <property type="entry name" value="TWO-COMPONENT SYSTEM SENSOR PROTEIN"/>
    <property type="match status" value="1"/>
</dbReference>
<evidence type="ECO:0000256" key="3">
    <source>
        <dbReference type="ARBA" id="ARBA00012438"/>
    </source>
</evidence>
<feature type="domain" description="PAS" evidence="10">
    <location>
        <begin position="27"/>
        <end position="72"/>
    </location>
</feature>
<comment type="subcellular location">
    <subcellularLocation>
        <location evidence="2">Cell membrane</location>
    </subcellularLocation>
</comment>
<keyword evidence="12" id="KW-1185">Reference proteome</keyword>
<dbReference type="SMART" id="SM00091">
    <property type="entry name" value="PAS"/>
    <property type="match status" value="1"/>
</dbReference>
<dbReference type="InterPro" id="IPR000014">
    <property type="entry name" value="PAS"/>
</dbReference>
<dbReference type="OrthoDB" id="3298511at2"/>
<dbReference type="Pfam" id="PF13426">
    <property type="entry name" value="PAS_9"/>
    <property type="match status" value="1"/>
</dbReference>
<dbReference type="Pfam" id="PF00512">
    <property type="entry name" value="HisKA"/>
    <property type="match status" value="1"/>
</dbReference>
<dbReference type="NCBIfam" id="TIGR00229">
    <property type="entry name" value="sensory_box"/>
    <property type="match status" value="1"/>
</dbReference>
<dbReference type="PANTHER" id="PTHR41523:SF8">
    <property type="entry name" value="ETHYLENE RESPONSE SENSOR PROTEIN"/>
    <property type="match status" value="1"/>
</dbReference>
<proteinExistence type="predicted"/>
<dbReference type="InterPro" id="IPR035965">
    <property type="entry name" value="PAS-like_dom_sf"/>
</dbReference>
<evidence type="ECO:0000256" key="1">
    <source>
        <dbReference type="ARBA" id="ARBA00000085"/>
    </source>
</evidence>
<dbReference type="GO" id="GO:0005886">
    <property type="term" value="C:plasma membrane"/>
    <property type="evidence" value="ECO:0007669"/>
    <property type="project" value="UniProtKB-SubCell"/>
</dbReference>
<keyword evidence="6" id="KW-0547">Nucleotide-binding</keyword>
<evidence type="ECO:0000313" key="11">
    <source>
        <dbReference type="EMBL" id="SNR75318.1"/>
    </source>
</evidence>
<dbReference type="InterPro" id="IPR036097">
    <property type="entry name" value="HisK_dim/P_sf"/>
</dbReference>
<dbReference type="Gene3D" id="1.10.287.130">
    <property type="match status" value="1"/>
</dbReference>
<dbReference type="SMART" id="SM00388">
    <property type="entry name" value="HisKA"/>
    <property type="match status" value="1"/>
</dbReference>
<evidence type="ECO:0000313" key="12">
    <source>
        <dbReference type="Proteomes" id="UP000198415"/>
    </source>
</evidence>
<dbReference type="InterPro" id="IPR003661">
    <property type="entry name" value="HisK_dim/P_dom"/>
</dbReference>
<dbReference type="GO" id="GO:0005524">
    <property type="term" value="F:ATP binding"/>
    <property type="evidence" value="ECO:0007669"/>
    <property type="project" value="UniProtKB-KW"/>
</dbReference>
<dbReference type="AlphaFoldDB" id="A0A238YX67"/>
<keyword evidence="5" id="KW-0808">Transferase</keyword>
<gene>
    <name evidence="11" type="ORF">SAMN06264365_105228</name>
</gene>
<name>A0A238YX67_9ACTN</name>
<dbReference type="Gene3D" id="3.30.450.20">
    <property type="entry name" value="PAS domain"/>
    <property type="match status" value="1"/>
</dbReference>
<evidence type="ECO:0000256" key="6">
    <source>
        <dbReference type="ARBA" id="ARBA00022741"/>
    </source>
</evidence>
<accession>A0A238YX67</accession>
<dbReference type="GO" id="GO:0000155">
    <property type="term" value="F:phosphorelay sensor kinase activity"/>
    <property type="evidence" value="ECO:0007669"/>
    <property type="project" value="InterPro"/>
</dbReference>
<feature type="region of interest" description="Disordered" evidence="9">
    <location>
        <begin position="1"/>
        <end position="24"/>
    </location>
</feature>
<evidence type="ECO:0000256" key="4">
    <source>
        <dbReference type="ARBA" id="ARBA00022553"/>
    </source>
</evidence>
<keyword evidence="4" id="KW-0597">Phosphoprotein</keyword>
<dbReference type="PROSITE" id="PS50112">
    <property type="entry name" value="PAS"/>
    <property type="match status" value="1"/>
</dbReference>
<evidence type="ECO:0000256" key="2">
    <source>
        <dbReference type="ARBA" id="ARBA00004236"/>
    </source>
</evidence>
<dbReference type="Proteomes" id="UP000198415">
    <property type="component" value="Unassembled WGS sequence"/>
</dbReference>